<keyword evidence="5" id="KW-1185">Reference proteome</keyword>
<gene>
    <name evidence="4" type="ORF">PGRI_075070</name>
</gene>
<dbReference type="GeneID" id="63710521"/>
<evidence type="ECO:0000313" key="4">
    <source>
        <dbReference type="EMBL" id="KXG54363.1"/>
    </source>
</evidence>
<comment type="caution">
    <text evidence="4">The sequence shown here is derived from an EMBL/GenBank/DDBJ whole genome shotgun (WGS) entry which is preliminary data.</text>
</comment>
<dbReference type="Pfam" id="PF24476">
    <property type="entry name" value="DUF7580"/>
    <property type="match status" value="1"/>
</dbReference>
<dbReference type="PANTHER" id="PTHR35186:SF4">
    <property type="entry name" value="PRION-INHIBITION AND PROPAGATION HELO DOMAIN-CONTAINING PROTEIN"/>
    <property type="match status" value="1"/>
</dbReference>
<dbReference type="PANTHER" id="PTHR35186">
    <property type="entry name" value="ANK_REP_REGION DOMAIN-CONTAINING PROTEIN"/>
    <property type="match status" value="1"/>
</dbReference>
<sequence>MVTGIEAAGLALALLPLFVNQIDGYVRGIEKIKALKRYRREFKGYSVSLSTQHAILLNTLEQALEGVVDDEDQVSELICDPQGDGWRDPDLQKRLRSKLDRNYEVFMGNMAGLSELLEQLSHKLDIGSTDIKTPATDAWSIWKFRKILSKAVYDDLLAKIDGTNTILKTLVDQSFHAEDTKKRRQGWNYLLKRYQKARKHAEGLFKAIIGETYWRCQCKKNHCVHLQLQTNSLRSTEEYRDNDFESQFRMIFSNTKEADLTCLWTWTEVVFEPWQVEEMVTVASRSRNDDPKYRQKSKVPFDIPPMEEQSSEKRRKALSAPPIQDFCSSLCVAQSCAGRLESIGSISNDLDASVKYTMHAVKILPKGIPQKPLREVLSHISRRDRLHIATSLACGLIQFGGNWLKTWWDISDVYLAATSDDGGNVLLDNLYLSWPISTSTTPGPRNDTKYSNFGDNCLLPLGLALVELSLGKSLPTLLDMEDGNQDKLVSIFKTASWLVKMVYMESGTNYADVVNSCLSWSALCLEKKFEERVFDTIVSPLLKDLDNFEGRV</sequence>
<protein>
    <recommendedName>
        <fullName evidence="3">DUF7580 domain-containing protein</fullName>
    </recommendedName>
</protein>
<dbReference type="STRING" id="5078.A0A135LZH4"/>
<evidence type="ECO:0000256" key="1">
    <source>
        <dbReference type="SAM" id="MobiDB-lite"/>
    </source>
</evidence>
<name>A0A135LZH4_PENPA</name>
<feature type="domain" description="DUF7580" evidence="3">
    <location>
        <begin position="193"/>
        <end position="547"/>
    </location>
</feature>
<dbReference type="OMA" id="FCGNWLK"/>
<feature type="signal peptide" evidence="2">
    <location>
        <begin position="1"/>
        <end position="24"/>
    </location>
</feature>
<accession>A0A135LZH4</accession>
<dbReference type="RefSeq" id="XP_040652898.1">
    <property type="nucleotide sequence ID" value="XM_040795221.1"/>
</dbReference>
<evidence type="ECO:0000313" key="5">
    <source>
        <dbReference type="Proteomes" id="UP000070168"/>
    </source>
</evidence>
<evidence type="ECO:0000259" key="3">
    <source>
        <dbReference type="Pfam" id="PF24476"/>
    </source>
</evidence>
<organism evidence="4 5">
    <name type="scientific">Penicillium patulum</name>
    <name type="common">Penicillium griseofulvum</name>
    <dbReference type="NCBI Taxonomy" id="5078"/>
    <lineage>
        <taxon>Eukaryota</taxon>
        <taxon>Fungi</taxon>
        <taxon>Dikarya</taxon>
        <taxon>Ascomycota</taxon>
        <taxon>Pezizomycotina</taxon>
        <taxon>Eurotiomycetes</taxon>
        <taxon>Eurotiomycetidae</taxon>
        <taxon>Eurotiales</taxon>
        <taxon>Aspergillaceae</taxon>
        <taxon>Penicillium</taxon>
    </lineage>
</organism>
<reference evidence="4 5" key="1">
    <citation type="journal article" date="2016" name="BMC Genomics">
        <title>Genome sequencing and secondary metabolism of the postharvest pathogen Penicillium griseofulvum.</title>
        <authorList>
            <person name="Banani H."/>
            <person name="Marcet-Houben M."/>
            <person name="Ballester A.R."/>
            <person name="Abbruscato P."/>
            <person name="Gonzalez-Candelas L."/>
            <person name="Gabaldon T."/>
            <person name="Spadaro D."/>
        </authorList>
    </citation>
    <scope>NUCLEOTIDE SEQUENCE [LARGE SCALE GENOMIC DNA]</scope>
    <source>
        <strain evidence="4 5">PG3</strain>
    </source>
</reference>
<feature type="region of interest" description="Disordered" evidence="1">
    <location>
        <begin position="285"/>
        <end position="315"/>
    </location>
</feature>
<dbReference type="EMBL" id="LHQR01000013">
    <property type="protein sequence ID" value="KXG54363.1"/>
    <property type="molecule type" value="Genomic_DNA"/>
</dbReference>
<dbReference type="Proteomes" id="UP000070168">
    <property type="component" value="Unassembled WGS sequence"/>
</dbReference>
<evidence type="ECO:0000256" key="2">
    <source>
        <dbReference type="SAM" id="SignalP"/>
    </source>
</evidence>
<feature type="chain" id="PRO_5007800968" description="DUF7580 domain-containing protein" evidence="2">
    <location>
        <begin position="25"/>
        <end position="552"/>
    </location>
</feature>
<dbReference type="AlphaFoldDB" id="A0A135LZH4"/>
<proteinExistence type="predicted"/>
<keyword evidence="2" id="KW-0732">Signal</keyword>
<dbReference type="OrthoDB" id="3565018at2759"/>
<dbReference type="InterPro" id="IPR056002">
    <property type="entry name" value="DUF7580"/>
</dbReference>